<evidence type="ECO:0000313" key="2">
    <source>
        <dbReference type="Proteomes" id="UP001140560"/>
    </source>
</evidence>
<comment type="caution">
    <text evidence="1">The sequence shown here is derived from an EMBL/GenBank/DDBJ whole genome shotgun (WGS) entry which is preliminary data.</text>
</comment>
<keyword evidence="2" id="KW-1185">Reference proteome</keyword>
<evidence type="ECO:0000313" key="1">
    <source>
        <dbReference type="EMBL" id="KAJ4365579.1"/>
    </source>
</evidence>
<dbReference type="Proteomes" id="UP001140560">
    <property type="component" value="Unassembled WGS sequence"/>
</dbReference>
<dbReference type="EMBL" id="JAPEUY010000015">
    <property type="protein sequence ID" value="KAJ4365579.1"/>
    <property type="molecule type" value="Genomic_DNA"/>
</dbReference>
<organism evidence="1 2">
    <name type="scientific">Neocucurbitaria cava</name>
    <dbReference type="NCBI Taxonomy" id="798079"/>
    <lineage>
        <taxon>Eukaryota</taxon>
        <taxon>Fungi</taxon>
        <taxon>Dikarya</taxon>
        <taxon>Ascomycota</taxon>
        <taxon>Pezizomycotina</taxon>
        <taxon>Dothideomycetes</taxon>
        <taxon>Pleosporomycetidae</taxon>
        <taxon>Pleosporales</taxon>
        <taxon>Pleosporineae</taxon>
        <taxon>Cucurbitariaceae</taxon>
        <taxon>Neocucurbitaria</taxon>
    </lineage>
</organism>
<sequence>MTVSASFHPQDSFPPPFSLGALFGFRKGAQPSWRYEPPSLPQKAEPLDLLLNKQSPPFQLDSIPFVEPTAPTRNPTTYRASHPAAQITSQIIPKRTKRAVELDVHSIENKVEPGAITQAQTVDVDFEACFEDFKSQIAHAGDLTKIDFRNILISRAFRACSPTHSDAWIYNVMVMKHLTQLCWDPAPVVGKKAGFTIPPPFTTESLELLRCIETLTALFPNRVRNFHPLNVKLAEAAVAEEASTITAQDDELLLLVRQLWQSACSQSGKERLSAMDLLFKVVTNIQDRSISRPLQSVIANAADMKHAVSRLVINASQSPDQYLAANCILSCIPRQNLVAVVPSITFSLAKAMESKTRPSNLMYTNRFSTWLQLLHGLDTNNSSSGRPASSMVDDAIATIAKHVFVHRLPATIRCRWDTLLKSMILKLTQQDASYTPLGDRLLHLVDSSAILAREQEGSLTLERWLGAILSRMQQASLPYDELTKMMVTLLVQHENMGLVLRFLGVMDEHMLKISDASALFWLIRKKVAILRQPPTISQTETERQHNAFLLTTCERIRQVLNRISSPAGVGSFTANAKQTQELQALQAQRQFLNILDRAQAALVLPLAYRDLTANIPLDKRTALIHQLAHQYSLDITRSRLQAWRSLYYLYRYLQKQSLPIGPLFTKAVVRVAIIRPLSENRFISVRRLIWVCRLVAKVEGEDVARNVESNFWHWRGNLIRHAKNVYVSAGGDKRDKAHVNTMKKLGLI</sequence>
<gene>
    <name evidence="1" type="ORF">N0V83_008199</name>
</gene>
<proteinExistence type="predicted"/>
<reference evidence="1" key="1">
    <citation type="submission" date="2022-10" db="EMBL/GenBank/DDBJ databases">
        <title>Tapping the CABI collections for fungal endophytes: first genome assemblies for Collariella, Neodidymelliopsis, Ascochyta clinopodiicola, Didymella pomorum, Didymosphaeria variabile, Neocosmospora piperis and Neocucurbitaria cava.</title>
        <authorList>
            <person name="Hill R."/>
        </authorList>
    </citation>
    <scope>NUCLEOTIDE SEQUENCE</scope>
    <source>
        <strain evidence="1">IMI 356814</strain>
    </source>
</reference>
<accession>A0A9W8Y460</accession>
<dbReference type="AlphaFoldDB" id="A0A9W8Y460"/>
<dbReference type="OrthoDB" id="5428038at2759"/>
<name>A0A9W8Y460_9PLEO</name>
<protein>
    <submittedName>
        <fullName evidence="1">Uncharacterized protein</fullName>
    </submittedName>
</protein>